<dbReference type="RefSeq" id="WP_106598165.1">
    <property type="nucleotide sequence ID" value="NZ_PYAS01000014.1"/>
</dbReference>
<evidence type="ECO:0000313" key="9">
    <source>
        <dbReference type="Proteomes" id="UP000241964"/>
    </source>
</evidence>
<dbReference type="GO" id="GO:0006310">
    <property type="term" value="P:DNA recombination"/>
    <property type="evidence" value="ECO:0007669"/>
    <property type="project" value="UniProtKB-KW"/>
</dbReference>
<dbReference type="OrthoDB" id="1094492at2"/>
<sequence length="403" mass="46082">MATTIKVVTRSAPKADGTYALVLRITKDRKSSYIPIGKSVSLEDWDEVACKVRKSHRNSVRLNNLIAQKLAEASDTSLELEAKKKDVSAKFVAKKIKPKKGVTFFAVANEFVENMKKEGKYNRVPTDQSRLKNFKTFLKTEDIDFTEITVPLLNRFRAYLKGDKKVSERTIVNHLILIRTVYNQAILADIADLKSYPFGRGKIQIKIPKSSKIGLTREEVQKIEELELPDPKMNHARNVFLFSYYFAGVRISDVLRMKWSDFQNDRLFYSMGKNDKPGSLKVPAKVSKILDQYRGDERTHDLIFPELKVVEDMTDQYTVERKISYGVKTLNKHLKSVAKEAKIDKPMTNHISRHTFGNISGDKISPQMLQKLYRHSNITTTISYQNNFIHKTADEALDAVLGS</sequence>
<name>A0A2P8FR24_9BACT</name>
<dbReference type="InterPro" id="IPR011010">
    <property type="entry name" value="DNA_brk_join_enz"/>
</dbReference>
<dbReference type="Pfam" id="PF13102">
    <property type="entry name" value="Phage_int_SAM_5"/>
    <property type="match status" value="1"/>
</dbReference>
<keyword evidence="3 5" id="KW-0238">DNA-binding</keyword>
<evidence type="ECO:0000259" key="6">
    <source>
        <dbReference type="PROSITE" id="PS51898"/>
    </source>
</evidence>
<keyword evidence="2" id="KW-0229">DNA integration</keyword>
<dbReference type="InterPro" id="IPR002104">
    <property type="entry name" value="Integrase_catalytic"/>
</dbReference>
<dbReference type="GO" id="GO:0015074">
    <property type="term" value="P:DNA integration"/>
    <property type="evidence" value="ECO:0007669"/>
    <property type="project" value="UniProtKB-KW"/>
</dbReference>
<evidence type="ECO:0000313" key="8">
    <source>
        <dbReference type="EMBL" id="PSL24178.1"/>
    </source>
</evidence>
<dbReference type="AlphaFoldDB" id="A0A2P8FR24"/>
<dbReference type="InterPro" id="IPR025269">
    <property type="entry name" value="SAM-like_dom"/>
</dbReference>
<dbReference type="Gene3D" id="1.10.150.130">
    <property type="match status" value="1"/>
</dbReference>
<dbReference type="SUPFAM" id="SSF56349">
    <property type="entry name" value="DNA breaking-rejoining enzymes"/>
    <property type="match status" value="1"/>
</dbReference>
<dbReference type="InterPro" id="IPR035386">
    <property type="entry name" value="Arm-DNA-bind_5"/>
</dbReference>
<comment type="caution">
    <text evidence="8">The sequence shown here is derived from an EMBL/GenBank/DDBJ whole genome shotgun (WGS) entry which is preliminary data.</text>
</comment>
<gene>
    <name evidence="8" type="ORF">CLV60_1145</name>
</gene>
<evidence type="ECO:0000256" key="1">
    <source>
        <dbReference type="ARBA" id="ARBA00008857"/>
    </source>
</evidence>
<dbReference type="InterPro" id="IPR013762">
    <property type="entry name" value="Integrase-like_cat_sf"/>
</dbReference>
<feature type="domain" description="Core-binding (CB)" evidence="7">
    <location>
        <begin position="102"/>
        <end position="186"/>
    </location>
</feature>
<accession>A0A2P8FR24</accession>
<dbReference type="Proteomes" id="UP000241964">
    <property type="component" value="Unassembled WGS sequence"/>
</dbReference>
<comment type="similarity">
    <text evidence="1">Belongs to the 'phage' integrase family.</text>
</comment>
<dbReference type="Gene3D" id="1.10.443.10">
    <property type="entry name" value="Intergrase catalytic core"/>
    <property type="match status" value="1"/>
</dbReference>
<keyword evidence="4" id="KW-0233">DNA recombination</keyword>
<feature type="domain" description="Tyr recombinase" evidence="6">
    <location>
        <begin position="210"/>
        <end position="402"/>
    </location>
</feature>
<dbReference type="EMBL" id="PYAS01000014">
    <property type="protein sequence ID" value="PSL24178.1"/>
    <property type="molecule type" value="Genomic_DNA"/>
</dbReference>
<evidence type="ECO:0000259" key="7">
    <source>
        <dbReference type="PROSITE" id="PS51900"/>
    </source>
</evidence>
<dbReference type="InterPro" id="IPR010998">
    <property type="entry name" value="Integrase_recombinase_N"/>
</dbReference>
<reference evidence="8 9" key="1">
    <citation type="submission" date="2018-03" db="EMBL/GenBank/DDBJ databases">
        <title>Genomic Encyclopedia of Archaeal and Bacterial Type Strains, Phase II (KMG-II): from individual species to whole genera.</title>
        <authorList>
            <person name="Goeker M."/>
        </authorList>
    </citation>
    <scope>NUCLEOTIDE SEQUENCE [LARGE SCALE GENOMIC DNA]</scope>
    <source>
        <strain evidence="8 9">DSM 29057</strain>
    </source>
</reference>
<dbReference type="PROSITE" id="PS51900">
    <property type="entry name" value="CB"/>
    <property type="match status" value="1"/>
</dbReference>
<dbReference type="PROSITE" id="PS51898">
    <property type="entry name" value="TYR_RECOMBINASE"/>
    <property type="match status" value="1"/>
</dbReference>
<organism evidence="8 9">
    <name type="scientific">Dyadobacter jiangsuensis</name>
    <dbReference type="NCBI Taxonomy" id="1591085"/>
    <lineage>
        <taxon>Bacteria</taxon>
        <taxon>Pseudomonadati</taxon>
        <taxon>Bacteroidota</taxon>
        <taxon>Cytophagia</taxon>
        <taxon>Cytophagales</taxon>
        <taxon>Spirosomataceae</taxon>
        <taxon>Dyadobacter</taxon>
    </lineage>
</organism>
<dbReference type="PANTHER" id="PTHR30349">
    <property type="entry name" value="PHAGE INTEGRASE-RELATED"/>
    <property type="match status" value="1"/>
</dbReference>
<evidence type="ECO:0000256" key="5">
    <source>
        <dbReference type="PROSITE-ProRule" id="PRU01248"/>
    </source>
</evidence>
<keyword evidence="9" id="KW-1185">Reference proteome</keyword>
<protein>
    <submittedName>
        <fullName evidence="8">Site-specific recombinase XerD</fullName>
    </submittedName>
</protein>
<evidence type="ECO:0000256" key="3">
    <source>
        <dbReference type="ARBA" id="ARBA00023125"/>
    </source>
</evidence>
<dbReference type="GO" id="GO:0003677">
    <property type="term" value="F:DNA binding"/>
    <property type="evidence" value="ECO:0007669"/>
    <property type="project" value="UniProtKB-UniRule"/>
</dbReference>
<dbReference type="InterPro" id="IPR044068">
    <property type="entry name" value="CB"/>
</dbReference>
<dbReference type="Pfam" id="PF17293">
    <property type="entry name" value="Arm-DNA-bind_5"/>
    <property type="match status" value="1"/>
</dbReference>
<dbReference type="InterPro" id="IPR050090">
    <property type="entry name" value="Tyrosine_recombinase_XerCD"/>
</dbReference>
<dbReference type="PANTHER" id="PTHR30349:SF64">
    <property type="entry name" value="PROPHAGE INTEGRASE INTD-RELATED"/>
    <property type="match status" value="1"/>
</dbReference>
<proteinExistence type="inferred from homology"/>
<dbReference type="Pfam" id="PF00589">
    <property type="entry name" value="Phage_integrase"/>
    <property type="match status" value="1"/>
</dbReference>
<evidence type="ECO:0000256" key="4">
    <source>
        <dbReference type="ARBA" id="ARBA00023172"/>
    </source>
</evidence>
<evidence type="ECO:0000256" key="2">
    <source>
        <dbReference type="ARBA" id="ARBA00022908"/>
    </source>
</evidence>